<feature type="domain" description="Two component regulator three Y" evidence="1">
    <location>
        <begin position="213"/>
        <end position="280"/>
    </location>
</feature>
<name>A0A8I0A6I5_9CLOT</name>
<feature type="domain" description="Two component regulator three Y" evidence="1">
    <location>
        <begin position="30"/>
        <end position="89"/>
    </location>
</feature>
<dbReference type="Proteomes" id="UP000662088">
    <property type="component" value="Unassembled WGS sequence"/>
</dbReference>
<dbReference type="AlphaFoldDB" id="A0A8I0A6I5"/>
<sequence>MGDMLIELNKKNDLSINEEVEISVSSELKDIINYKFIEGYDGVWNSIQDYSAKQKCTWTPKNVGRYMIMVLGETKDSSKPYSERINVVVNDKVRLIKDVQFEKNKLHIGDKINISVLSDEELLLYRFWIKGEVDWEPLRDYGTDNLFSFTANSAGQKEILIECKRVDSVNNVDDFTVIKLEVKDIEEVEITDFKTLTPNMIVGEELIFVVEANYDTKRPLLYKFLKILPNGKIVCIQEFSSKKTVAFKENKSGEYKLLCYVRDMLSNKEYDDRAVILYKVKQYEPIKIKRFEADMSSPQKANIQINLNVRVIGGREVLYRYIIDGPIADDSGYIRSNSYLWTPEEEGEYTITLKVKDISYKGDYEDITKIPYIINARGERPVRIIDLKCDGGKYVLKNNPVNIKCKACGGSKILYQFRIFKDGKLRESIEYDKGNWLSFIPDECGEYEIEVKAKDFYSAKEYDSSISTVIKVQDFIPAEIKYVLSNSKEIYIVNETIDIEVIMENTNNSLVRFVTSINGQEVEDTGYVESKLLRLKPRCQGKYNVNIFAKNAKSSKEYDSRELFSIYVHEVIPVNGTKVFASSDEIKVGRDITFEAESQGGKDVCYEFYMMNKGNWILVQEYSKKKYYSFIPFVSGKYKILVLSKSFYKKVNYEDYDIMEFNVEE</sequence>
<gene>
    <name evidence="2" type="ORF">H8R92_05995</name>
</gene>
<reference evidence="2" key="1">
    <citation type="submission" date="2020-08" db="EMBL/GenBank/DDBJ databases">
        <title>Genome public.</title>
        <authorList>
            <person name="Liu C."/>
            <person name="Sun Q."/>
        </authorList>
    </citation>
    <scope>NUCLEOTIDE SEQUENCE</scope>
    <source>
        <strain evidence="2">NSJ-42</strain>
    </source>
</reference>
<dbReference type="RefSeq" id="WP_022212090.1">
    <property type="nucleotide sequence ID" value="NZ_JACOOQ010000008.1"/>
</dbReference>
<evidence type="ECO:0000313" key="2">
    <source>
        <dbReference type="EMBL" id="MBC5639990.1"/>
    </source>
</evidence>
<protein>
    <submittedName>
        <fullName evidence="2">Triple tyrosine motif-containing protein</fullName>
    </submittedName>
</protein>
<accession>A0A8I0A6I5</accession>
<feature type="domain" description="Two component regulator three Y" evidence="1">
    <location>
        <begin position="409"/>
        <end position="472"/>
    </location>
</feature>
<evidence type="ECO:0000313" key="3">
    <source>
        <dbReference type="Proteomes" id="UP000662088"/>
    </source>
</evidence>
<proteinExistence type="predicted"/>
<organism evidence="2 3">
    <name type="scientific">Clostridium lentum</name>
    <dbReference type="NCBI Taxonomy" id="2763037"/>
    <lineage>
        <taxon>Bacteria</taxon>
        <taxon>Bacillati</taxon>
        <taxon>Bacillota</taxon>
        <taxon>Clostridia</taxon>
        <taxon>Eubacteriales</taxon>
        <taxon>Clostridiaceae</taxon>
        <taxon>Clostridium</taxon>
    </lineage>
</organism>
<dbReference type="Pfam" id="PF07495">
    <property type="entry name" value="Y_Y_Y"/>
    <property type="match status" value="4"/>
</dbReference>
<comment type="caution">
    <text evidence="2">The sequence shown here is derived from an EMBL/GenBank/DDBJ whole genome shotgun (WGS) entry which is preliminary data.</text>
</comment>
<evidence type="ECO:0000259" key="1">
    <source>
        <dbReference type="Pfam" id="PF07495"/>
    </source>
</evidence>
<dbReference type="InterPro" id="IPR011123">
    <property type="entry name" value="Y_Y_Y"/>
</dbReference>
<dbReference type="EMBL" id="JACOOQ010000008">
    <property type="protein sequence ID" value="MBC5639990.1"/>
    <property type="molecule type" value="Genomic_DNA"/>
</dbReference>
<feature type="domain" description="Two component regulator three Y" evidence="1">
    <location>
        <begin position="313"/>
        <end position="374"/>
    </location>
</feature>
<keyword evidence="3" id="KW-1185">Reference proteome</keyword>